<feature type="compositionally biased region" description="Pro residues" evidence="4">
    <location>
        <begin position="673"/>
        <end position="687"/>
    </location>
</feature>
<feature type="region of interest" description="Disordered" evidence="4">
    <location>
        <begin position="268"/>
        <end position="294"/>
    </location>
</feature>
<keyword evidence="8" id="KW-1185">Reference proteome</keyword>
<keyword evidence="3" id="KW-0720">Serine protease</keyword>
<dbReference type="OrthoDB" id="5565075at2759"/>
<sequence length="711" mass="68365">MCSSPVIAATATCPCYFSLVLVADAPGAVFTATLRPTAASAAAQRWSAADRAVLAAASIPRTAAATDYHVPGAGPNGSIAILYMVYGVRQTLNVVGEVELLVDGAPGAGARPRWGGPGAVERGRRSDPSCPLAAVWVLEAVEPACVARDIGVGGDGRALRAARCRPPPPTARIVGGVPLTDDLAAAFVVRVSSEHSMCSGALVSPRHVITAAHCNLWPGDTVELLRHPPDAEVLTVIATAVHPRWEPAKLAHDLAVLTLDADAPGYYSGRQTAGRGGGGGDNGGGGRGNGDRTPPAVVNHDPAVPAVGSGVRAAGFGITSPAWTRPIAPTAADDARTVDVQVVPDEPCTVAFAAGEKEDKALLWRGPPLATLLHPRMHVCAGVAAGGCDACQGDSGGPLYQSALLPRVRGSGDGNDTGRVGNDAPVFTYVLVGLTSFSPGCATPDVPTAYTRLSSYAGWIDSRAGRDGSGGRGEGEAGARRRREAPGGGGSAGDGGGGGAERGAAAEGPLGEEAAAAAGDGAAGGTGGWEGGADGREDGADDRGDGPAVSGNEDGVGGGKGGGADGGANGGADSEADGGADSEADGGADSEADGGADSEADGGADSEADGGADAPGAAAAAAAGGGAAGDGDGGDGGLSTGAAVGIGVAACAAAAVAVAAAAAGVYYGRARRAPPPSSPPPPPPPPAAAGAATAPAAGGAPSATAVDVGAA</sequence>
<evidence type="ECO:0000313" key="8">
    <source>
        <dbReference type="Proteomes" id="UP000218209"/>
    </source>
</evidence>
<dbReference type="SUPFAM" id="SSF50494">
    <property type="entry name" value="Trypsin-like serine proteases"/>
    <property type="match status" value="1"/>
</dbReference>
<reference evidence="7 8" key="1">
    <citation type="submission" date="2017-03" db="EMBL/GenBank/DDBJ databases">
        <title>WGS assembly of Porphyra umbilicalis.</title>
        <authorList>
            <person name="Brawley S.H."/>
            <person name="Blouin N.A."/>
            <person name="Ficko-Blean E."/>
            <person name="Wheeler G.L."/>
            <person name="Lohr M."/>
            <person name="Goodson H.V."/>
            <person name="Jenkins J.W."/>
            <person name="Blaby-Haas C.E."/>
            <person name="Helliwell K.E."/>
            <person name="Chan C."/>
            <person name="Marriage T."/>
            <person name="Bhattacharya D."/>
            <person name="Klein A.S."/>
            <person name="Badis Y."/>
            <person name="Brodie J."/>
            <person name="Cao Y."/>
            <person name="Collen J."/>
            <person name="Dittami S.M."/>
            <person name="Gachon C.M."/>
            <person name="Green B.R."/>
            <person name="Karpowicz S."/>
            <person name="Kim J.W."/>
            <person name="Kudahl U."/>
            <person name="Lin S."/>
            <person name="Michel G."/>
            <person name="Mittag M."/>
            <person name="Olson B.J."/>
            <person name="Pangilinan J."/>
            <person name="Peng Y."/>
            <person name="Qiu H."/>
            <person name="Shu S."/>
            <person name="Singer J.T."/>
            <person name="Smith A.G."/>
            <person name="Sprecher B.N."/>
            <person name="Wagner V."/>
            <person name="Wang W."/>
            <person name="Wang Z.-Y."/>
            <person name="Yan J."/>
            <person name="Yarish C."/>
            <person name="Zoeuner-Riek S."/>
            <person name="Zhuang Y."/>
            <person name="Zou Y."/>
            <person name="Lindquist E.A."/>
            <person name="Grimwood J."/>
            <person name="Barry K."/>
            <person name="Rokhsar D.S."/>
            <person name="Schmutz J."/>
            <person name="Stiller J.W."/>
            <person name="Grossman A.R."/>
            <person name="Prochnik S.E."/>
        </authorList>
    </citation>
    <scope>NUCLEOTIDE SEQUENCE [LARGE SCALE GENOMIC DNA]</scope>
    <source>
        <strain evidence="7">4086291</strain>
    </source>
</reference>
<proteinExistence type="inferred from homology"/>
<feature type="region of interest" description="Disordered" evidence="4">
    <location>
        <begin position="461"/>
        <end position="640"/>
    </location>
</feature>
<dbReference type="EMBL" id="KV918780">
    <property type="protein sequence ID" value="OSX80112.1"/>
    <property type="molecule type" value="Genomic_DNA"/>
</dbReference>
<keyword evidence="2" id="KW-1015">Disulfide bond</keyword>
<comment type="similarity">
    <text evidence="1">Belongs to the peptidase S1 family.</text>
</comment>
<dbReference type="InterPro" id="IPR009003">
    <property type="entry name" value="Peptidase_S1_PA"/>
</dbReference>
<dbReference type="PANTHER" id="PTHR24276">
    <property type="entry name" value="POLYSERASE-RELATED"/>
    <property type="match status" value="1"/>
</dbReference>
<keyword evidence="5" id="KW-0472">Membrane</keyword>
<dbReference type="AlphaFoldDB" id="A0A1X6PH15"/>
<keyword evidence="3" id="KW-0378">Hydrolase</keyword>
<dbReference type="GO" id="GO:0006508">
    <property type="term" value="P:proteolysis"/>
    <property type="evidence" value="ECO:0007669"/>
    <property type="project" value="UniProtKB-KW"/>
</dbReference>
<keyword evidence="5" id="KW-0812">Transmembrane</keyword>
<dbReference type="PROSITE" id="PS00134">
    <property type="entry name" value="TRYPSIN_HIS"/>
    <property type="match status" value="1"/>
</dbReference>
<dbReference type="InterPro" id="IPR043504">
    <property type="entry name" value="Peptidase_S1_PA_chymotrypsin"/>
</dbReference>
<dbReference type="InterPro" id="IPR018114">
    <property type="entry name" value="TRYPSIN_HIS"/>
</dbReference>
<dbReference type="InterPro" id="IPR001314">
    <property type="entry name" value="Peptidase_S1A"/>
</dbReference>
<evidence type="ECO:0000256" key="3">
    <source>
        <dbReference type="RuleBase" id="RU363034"/>
    </source>
</evidence>
<evidence type="ECO:0000313" key="7">
    <source>
        <dbReference type="EMBL" id="OSX80112.1"/>
    </source>
</evidence>
<feature type="compositionally biased region" description="Acidic residues" evidence="4">
    <location>
        <begin position="574"/>
        <end position="610"/>
    </location>
</feature>
<gene>
    <name evidence="7" type="ORF">BU14_0058s0023</name>
</gene>
<feature type="compositionally biased region" description="Gly residues" evidence="4">
    <location>
        <begin position="521"/>
        <end position="532"/>
    </location>
</feature>
<dbReference type="InterPro" id="IPR033116">
    <property type="entry name" value="TRYPSIN_SER"/>
</dbReference>
<dbReference type="PROSITE" id="PS00135">
    <property type="entry name" value="TRYPSIN_SER"/>
    <property type="match status" value="1"/>
</dbReference>
<feature type="compositionally biased region" description="Gly residues" evidence="4">
    <location>
        <begin position="486"/>
        <end position="501"/>
    </location>
</feature>
<feature type="region of interest" description="Disordered" evidence="4">
    <location>
        <begin position="669"/>
        <end position="711"/>
    </location>
</feature>
<evidence type="ECO:0000256" key="2">
    <source>
        <dbReference type="ARBA" id="ARBA00023157"/>
    </source>
</evidence>
<protein>
    <recommendedName>
        <fullName evidence="6">Peptidase S1 domain-containing protein</fullName>
    </recommendedName>
</protein>
<feature type="compositionally biased region" description="Gly residues" evidence="4">
    <location>
        <begin position="274"/>
        <end position="288"/>
    </location>
</feature>
<feature type="transmembrane region" description="Helical" evidence="5">
    <location>
        <begin position="642"/>
        <end position="667"/>
    </location>
</feature>
<dbReference type="InterPro" id="IPR001254">
    <property type="entry name" value="Trypsin_dom"/>
</dbReference>
<dbReference type="PRINTS" id="PR00722">
    <property type="entry name" value="CHYMOTRYPSIN"/>
</dbReference>
<keyword evidence="3" id="KW-0645">Protease</keyword>
<feature type="compositionally biased region" description="Gly residues" evidence="4">
    <location>
        <begin position="554"/>
        <end position="570"/>
    </location>
</feature>
<organism evidence="7 8">
    <name type="scientific">Porphyra umbilicalis</name>
    <name type="common">Purple laver</name>
    <name type="synonym">Red alga</name>
    <dbReference type="NCBI Taxonomy" id="2786"/>
    <lineage>
        <taxon>Eukaryota</taxon>
        <taxon>Rhodophyta</taxon>
        <taxon>Bangiophyceae</taxon>
        <taxon>Bangiales</taxon>
        <taxon>Bangiaceae</taxon>
        <taxon>Porphyra</taxon>
    </lineage>
</organism>
<dbReference type="Pfam" id="PF00089">
    <property type="entry name" value="Trypsin"/>
    <property type="match status" value="1"/>
</dbReference>
<accession>A0A1X6PH15</accession>
<feature type="domain" description="Peptidase S1" evidence="6">
    <location>
        <begin position="173"/>
        <end position="465"/>
    </location>
</feature>
<feature type="compositionally biased region" description="Low complexity" evidence="4">
    <location>
        <begin position="611"/>
        <end position="622"/>
    </location>
</feature>
<dbReference type="SMART" id="SM00020">
    <property type="entry name" value="Tryp_SPc"/>
    <property type="match status" value="1"/>
</dbReference>
<evidence type="ECO:0000256" key="5">
    <source>
        <dbReference type="SAM" id="Phobius"/>
    </source>
</evidence>
<dbReference type="InterPro" id="IPR050430">
    <property type="entry name" value="Peptidase_S1"/>
</dbReference>
<feature type="compositionally biased region" description="Low complexity" evidence="4">
    <location>
        <begin position="502"/>
        <end position="520"/>
    </location>
</feature>
<feature type="compositionally biased region" description="Basic and acidic residues" evidence="4">
    <location>
        <begin position="533"/>
        <end position="545"/>
    </location>
</feature>
<dbReference type="PROSITE" id="PS50240">
    <property type="entry name" value="TRYPSIN_DOM"/>
    <property type="match status" value="1"/>
</dbReference>
<name>A0A1X6PH15_PORUM</name>
<feature type="compositionally biased region" description="Low complexity" evidence="4">
    <location>
        <begin position="688"/>
        <end position="705"/>
    </location>
</feature>
<dbReference type="Proteomes" id="UP000218209">
    <property type="component" value="Unassembled WGS sequence"/>
</dbReference>
<dbReference type="Gene3D" id="2.40.10.10">
    <property type="entry name" value="Trypsin-like serine proteases"/>
    <property type="match status" value="1"/>
</dbReference>
<dbReference type="GO" id="GO:0004252">
    <property type="term" value="F:serine-type endopeptidase activity"/>
    <property type="evidence" value="ECO:0007669"/>
    <property type="project" value="InterPro"/>
</dbReference>
<keyword evidence="5" id="KW-1133">Transmembrane helix</keyword>
<dbReference type="PANTHER" id="PTHR24276:SF98">
    <property type="entry name" value="FI18310P1-RELATED"/>
    <property type="match status" value="1"/>
</dbReference>
<feature type="compositionally biased region" description="Gly residues" evidence="4">
    <location>
        <begin position="623"/>
        <end position="639"/>
    </location>
</feature>
<evidence type="ECO:0000256" key="4">
    <source>
        <dbReference type="SAM" id="MobiDB-lite"/>
    </source>
</evidence>
<evidence type="ECO:0000256" key="1">
    <source>
        <dbReference type="ARBA" id="ARBA00007664"/>
    </source>
</evidence>
<evidence type="ECO:0000259" key="6">
    <source>
        <dbReference type="PROSITE" id="PS50240"/>
    </source>
</evidence>